<evidence type="ECO:0000313" key="4">
    <source>
        <dbReference type="EMBL" id="CAG2060205.1"/>
    </source>
</evidence>
<evidence type="ECO:0000256" key="2">
    <source>
        <dbReference type="ARBA" id="ARBA00022729"/>
    </source>
</evidence>
<sequence>LDFRNSDNIELYPNDFSQYSDKSVYLHLSDDDVEELSAETAVSNSTKNIFYLSDLSNKYLSIIEKNIFDNLKNLTKLDLSYNNLSIIDYRIFSQLSDLEELYMSHNIIIFIDYRLFNNLEKLNKLDLSYNKIRFLDYRFLITILYAATDYIELCYFCSIKRIIMNTMNMLTKVITAVTETYQPQTI</sequence>
<dbReference type="PANTHER" id="PTHR24373">
    <property type="entry name" value="SLIT RELATED LEUCINE-RICH REPEAT NEURONAL PROTEIN"/>
    <property type="match status" value="1"/>
</dbReference>
<dbReference type="Gene3D" id="3.80.10.10">
    <property type="entry name" value="Ribonuclease Inhibitor"/>
    <property type="match status" value="1"/>
</dbReference>
<proteinExistence type="predicted"/>
<dbReference type="SMART" id="SM00369">
    <property type="entry name" value="LRR_TYP"/>
    <property type="match status" value="3"/>
</dbReference>
<protein>
    <submittedName>
        <fullName evidence="4">Uncharacterized protein</fullName>
    </submittedName>
</protein>
<gene>
    <name evidence="4" type="ORF">TPAB3V08_LOCUS7163</name>
</gene>
<feature type="non-terminal residue" evidence="4">
    <location>
        <position position="186"/>
    </location>
</feature>
<keyword evidence="2" id="KW-0732">Signal</keyword>
<dbReference type="PANTHER" id="PTHR24373:SF370">
    <property type="entry name" value="FISH-LIPS, ISOFORM E"/>
    <property type="match status" value="1"/>
</dbReference>
<keyword evidence="3" id="KW-0677">Repeat</keyword>
<feature type="non-terminal residue" evidence="4">
    <location>
        <position position="1"/>
    </location>
</feature>
<dbReference type="InterPro" id="IPR001611">
    <property type="entry name" value="Leu-rich_rpt"/>
</dbReference>
<dbReference type="InterPro" id="IPR032675">
    <property type="entry name" value="LRR_dom_sf"/>
</dbReference>
<dbReference type="Pfam" id="PF13855">
    <property type="entry name" value="LRR_8"/>
    <property type="match status" value="1"/>
</dbReference>
<dbReference type="InterPro" id="IPR003591">
    <property type="entry name" value="Leu-rich_rpt_typical-subtyp"/>
</dbReference>
<dbReference type="PRINTS" id="PR00019">
    <property type="entry name" value="LEURICHRPT"/>
</dbReference>
<evidence type="ECO:0000256" key="1">
    <source>
        <dbReference type="ARBA" id="ARBA00022614"/>
    </source>
</evidence>
<accession>A0ABN7P2S4</accession>
<dbReference type="PROSITE" id="PS51450">
    <property type="entry name" value="LRR"/>
    <property type="match status" value="1"/>
</dbReference>
<evidence type="ECO:0000313" key="5">
    <source>
        <dbReference type="Proteomes" id="UP001153148"/>
    </source>
</evidence>
<dbReference type="Proteomes" id="UP001153148">
    <property type="component" value="Unassembled WGS sequence"/>
</dbReference>
<evidence type="ECO:0000256" key="3">
    <source>
        <dbReference type="ARBA" id="ARBA00022737"/>
    </source>
</evidence>
<name>A0ABN7P2S4_TIMPD</name>
<dbReference type="InterPro" id="IPR050328">
    <property type="entry name" value="Dev_Immune_Receptor"/>
</dbReference>
<reference evidence="4" key="1">
    <citation type="submission" date="2021-03" db="EMBL/GenBank/DDBJ databases">
        <authorList>
            <person name="Tran Van P."/>
        </authorList>
    </citation>
    <scope>NUCLEOTIDE SEQUENCE</scope>
</reference>
<keyword evidence="1" id="KW-0433">Leucine-rich repeat</keyword>
<keyword evidence="5" id="KW-1185">Reference proteome</keyword>
<organism evidence="4 5">
    <name type="scientific">Timema podura</name>
    <name type="common">Walking stick</name>
    <dbReference type="NCBI Taxonomy" id="61482"/>
    <lineage>
        <taxon>Eukaryota</taxon>
        <taxon>Metazoa</taxon>
        <taxon>Ecdysozoa</taxon>
        <taxon>Arthropoda</taxon>
        <taxon>Hexapoda</taxon>
        <taxon>Insecta</taxon>
        <taxon>Pterygota</taxon>
        <taxon>Neoptera</taxon>
        <taxon>Polyneoptera</taxon>
        <taxon>Phasmatodea</taxon>
        <taxon>Timematodea</taxon>
        <taxon>Timematoidea</taxon>
        <taxon>Timematidae</taxon>
        <taxon>Timema</taxon>
    </lineage>
</organism>
<dbReference type="EMBL" id="CAJPIN010011706">
    <property type="protein sequence ID" value="CAG2060205.1"/>
    <property type="molecule type" value="Genomic_DNA"/>
</dbReference>
<comment type="caution">
    <text evidence="4">The sequence shown here is derived from an EMBL/GenBank/DDBJ whole genome shotgun (WGS) entry which is preliminary data.</text>
</comment>
<dbReference type="SUPFAM" id="SSF52058">
    <property type="entry name" value="L domain-like"/>
    <property type="match status" value="1"/>
</dbReference>